<evidence type="ECO:0000259" key="5">
    <source>
        <dbReference type="PROSITE" id="PS50930"/>
    </source>
</evidence>
<dbReference type="Pfam" id="PF04397">
    <property type="entry name" value="LytTR"/>
    <property type="match status" value="1"/>
</dbReference>
<gene>
    <name evidence="6" type="ORF">H9851_03705</name>
</gene>
<reference evidence="6" key="1">
    <citation type="journal article" date="2021" name="PeerJ">
        <title>Extensive microbial diversity within the chicken gut microbiome revealed by metagenomics and culture.</title>
        <authorList>
            <person name="Gilroy R."/>
            <person name="Ravi A."/>
            <person name="Getino M."/>
            <person name="Pursley I."/>
            <person name="Horton D.L."/>
            <person name="Alikhan N.F."/>
            <person name="Baker D."/>
            <person name="Gharbi K."/>
            <person name="Hall N."/>
            <person name="Watson M."/>
            <person name="Adriaenssens E.M."/>
            <person name="Foster-Nyarko E."/>
            <person name="Jarju S."/>
            <person name="Secka A."/>
            <person name="Antonio M."/>
            <person name="Oren A."/>
            <person name="Chaudhuri R.R."/>
            <person name="La Ragione R."/>
            <person name="Hildebrand F."/>
            <person name="Pallen M.J."/>
        </authorList>
    </citation>
    <scope>NUCLEOTIDE SEQUENCE</scope>
    <source>
        <strain evidence="6">2189</strain>
    </source>
</reference>
<dbReference type="InterPro" id="IPR046947">
    <property type="entry name" value="LytR-like"/>
</dbReference>
<dbReference type="SMART" id="SM00448">
    <property type="entry name" value="REC"/>
    <property type="match status" value="1"/>
</dbReference>
<dbReference type="InterPro" id="IPR007492">
    <property type="entry name" value="LytTR_DNA-bd_dom"/>
</dbReference>
<evidence type="ECO:0000256" key="3">
    <source>
        <dbReference type="PROSITE-ProRule" id="PRU00169"/>
    </source>
</evidence>
<feature type="domain" description="Response regulatory" evidence="4">
    <location>
        <begin position="3"/>
        <end position="120"/>
    </location>
</feature>
<dbReference type="Gene3D" id="2.40.50.1020">
    <property type="entry name" value="LytTr DNA-binding domain"/>
    <property type="match status" value="1"/>
</dbReference>
<keyword evidence="6" id="KW-0238">DNA-binding</keyword>
<dbReference type="PROSITE" id="PS50930">
    <property type="entry name" value="HTH_LYTTR"/>
    <property type="match status" value="1"/>
</dbReference>
<proteinExistence type="predicted"/>
<reference evidence="6" key="2">
    <citation type="submission" date="2021-04" db="EMBL/GenBank/DDBJ databases">
        <authorList>
            <person name="Gilroy R."/>
        </authorList>
    </citation>
    <scope>NUCLEOTIDE SEQUENCE</scope>
    <source>
        <strain evidence="6">2189</strain>
    </source>
</reference>
<dbReference type="GO" id="GO:0003677">
    <property type="term" value="F:DNA binding"/>
    <property type="evidence" value="ECO:0007669"/>
    <property type="project" value="UniProtKB-KW"/>
</dbReference>
<evidence type="ECO:0000259" key="4">
    <source>
        <dbReference type="PROSITE" id="PS50110"/>
    </source>
</evidence>
<protein>
    <recommendedName>
        <fullName evidence="1">Stage 0 sporulation protein A homolog</fullName>
    </recommendedName>
</protein>
<organism evidence="6 7">
    <name type="scientific">Candidatus Borkfalkia faecavium</name>
    <dbReference type="NCBI Taxonomy" id="2838508"/>
    <lineage>
        <taxon>Bacteria</taxon>
        <taxon>Bacillati</taxon>
        <taxon>Bacillota</taxon>
        <taxon>Clostridia</taxon>
        <taxon>Christensenellales</taxon>
        <taxon>Christensenellaceae</taxon>
        <taxon>Candidatus Borkfalkia</taxon>
    </lineage>
</organism>
<sequence length="237" mass="26658">MLNIAIVEDEPAHAEVLRGFLQRYAAERGEEVAAEVFPSGLDFVSDYQPRYDAVFMDIEMPHMNGMDCAFKLRERDAEVPLVFVTGMAQYAVKGYEAGAIGYMLKPVEYFPFAVLMDKVKQKAELSGKKRLSIGSGDRVRRISLQDLWYVEVLDHYLIYHLAGGETWQCLGKMKELEDALAGEGFFRCSNCYLVNLRHVKGIDGSEAAVGGDAIQISRRRKKEFLLALNAYLQRGGV</sequence>
<dbReference type="PANTHER" id="PTHR37299:SF1">
    <property type="entry name" value="STAGE 0 SPORULATION PROTEIN A HOMOLOG"/>
    <property type="match status" value="1"/>
</dbReference>
<feature type="modified residue" description="4-aspartylphosphate" evidence="3">
    <location>
        <position position="57"/>
    </location>
</feature>
<evidence type="ECO:0000256" key="2">
    <source>
        <dbReference type="ARBA" id="ARBA00024867"/>
    </source>
</evidence>
<dbReference type="Gene3D" id="3.40.50.2300">
    <property type="match status" value="1"/>
</dbReference>
<dbReference type="EMBL" id="DXEW01000020">
    <property type="protein sequence ID" value="HIX50369.1"/>
    <property type="molecule type" value="Genomic_DNA"/>
</dbReference>
<dbReference type="PANTHER" id="PTHR37299">
    <property type="entry name" value="TRANSCRIPTIONAL REGULATOR-RELATED"/>
    <property type="match status" value="1"/>
</dbReference>
<dbReference type="GO" id="GO:0000156">
    <property type="term" value="F:phosphorelay response regulator activity"/>
    <property type="evidence" value="ECO:0007669"/>
    <property type="project" value="InterPro"/>
</dbReference>
<evidence type="ECO:0000313" key="6">
    <source>
        <dbReference type="EMBL" id="HIX50369.1"/>
    </source>
</evidence>
<dbReference type="PROSITE" id="PS50110">
    <property type="entry name" value="RESPONSE_REGULATORY"/>
    <property type="match status" value="1"/>
</dbReference>
<name>A0A9D1W0L3_9FIRM</name>
<dbReference type="AlphaFoldDB" id="A0A9D1W0L3"/>
<evidence type="ECO:0000313" key="7">
    <source>
        <dbReference type="Proteomes" id="UP000886847"/>
    </source>
</evidence>
<dbReference type="Pfam" id="PF00072">
    <property type="entry name" value="Response_reg"/>
    <property type="match status" value="1"/>
</dbReference>
<dbReference type="InterPro" id="IPR011006">
    <property type="entry name" value="CheY-like_superfamily"/>
</dbReference>
<comment type="function">
    <text evidence="2">May play the central regulatory role in sporulation. It may be an element of the effector pathway responsible for the activation of sporulation genes in response to nutritional stress. Spo0A may act in concert with spo0H (a sigma factor) to control the expression of some genes that are critical to the sporulation process.</text>
</comment>
<dbReference type="SUPFAM" id="SSF52172">
    <property type="entry name" value="CheY-like"/>
    <property type="match status" value="1"/>
</dbReference>
<dbReference type="SMART" id="SM00850">
    <property type="entry name" value="LytTR"/>
    <property type="match status" value="1"/>
</dbReference>
<accession>A0A9D1W0L3</accession>
<dbReference type="Proteomes" id="UP000886847">
    <property type="component" value="Unassembled WGS sequence"/>
</dbReference>
<feature type="domain" description="HTH LytTR-type" evidence="5">
    <location>
        <begin position="131"/>
        <end position="230"/>
    </location>
</feature>
<dbReference type="InterPro" id="IPR001789">
    <property type="entry name" value="Sig_transdc_resp-reg_receiver"/>
</dbReference>
<evidence type="ECO:0000256" key="1">
    <source>
        <dbReference type="ARBA" id="ARBA00018672"/>
    </source>
</evidence>
<comment type="caution">
    <text evidence="6">The sequence shown here is derived from an EMBL/GenBank/DDBJ whole genome shotgun (WGS) entry which is preliminary data.</text>
</comment>
<keyword evidence="3" id="KW-0597">Phosphoprotein</keyword>